<dbReference type="SMART" id="SM00785">
    <property type="entry name" value="AARP2CN"/>
    <property type="match status" value="1"/>
</dbReference>
<protein>
    <submittedName>
        <fullName evidence="7">Ribosome biogenesis protein Tsr1p</fullName>
    </submittedName>
</protein>
<evidence type="ECO:0000256" key="5">
    <source>
        <dbReference type="SAM" id="MobiDB-lite"/>
    </source>
</evidence>
<dbReference type="EMBL" id="OZ004259">
    <property type="protein sequence ID" value="CAK7916034.1"/>
    <property type="molecule type" value="Genomic_DNA"/>
</dbReference>
<sequence length="778" mass="88389">MAGGHSHRSTLKNDHKPFKSKHATKGQLKNQYKGKVEKSSASANNKSNKPLSKLERKNIAKQLKNSKILETKTTRKVFEGSQGAEKIVTIIGLTDDVSTSEIASMLVNCIKDSENDDDMLFEVPSVTPVKIQRFKSNMKFILPDQTNFLSILDAAKVSDYVVFGISAEKEVEKEYGEQILRAVIAQGIASVIGVLPNVCSAYPKRNLQMDIRQSLQSFFNHFFPNEEKLFALENDSECTNCIRTMAQKFPKSITWRDNRGYLLADAAYWAPAQDNNGSGNLVVEGTVRGTGFNANRLVHIPGFGDFQIDHIEKLHNVRRSETDEETTKYFPEIENQEGLEELNEDEVDMDAEDWDLEGEDEFGGVKMTDKRYFDDDGSRNLHHSKPLPKGTSEYQGRWYLDDVLEDASDIEDDADVVGQAQDDEMELEDGAAATTDYEPTEAGDNQSEMFVELSPEEEARQLQEYRSSADEDLEFPDELELDPMESGKERLASYRGIKSLGNCNWDYDEHDPESPSIWKRLLRVNNYKATRNKIVKQSIREAQLTISNKARIFIRAPSHILERINCQQQPFTVYGLLEHEHKLAHVNFSFESWEDFEEPIASKETLVVQYGPRRQVINPVFNQASNNSNNVHKFEKFHHPGNFSIASCIAPVLFSNAPTIFFRPNSEDGSLELVGQGTFLNSDHTRVVAERAVLTGHPVKIHKRLVTVRYMFFNAEDINWFKAIPLFTKSGRSGFIKESLGTHGYFKATFDGKLTAQDTVAMSMYRRVWPEISSQWME</sequence>
<dbReference type="InterPro" id="IPR030387">
    <property type="entry name" value="G_Bms1/Tsr1_dom"/>
</dbReference>
<evidence type="ECO:0000313" key="7">
    <source>
        <dbReference type="EMBL" id="CAK7916034.1"/>
    </source>
</evidence>
<name>A0ABP0EGP8_9ASCO</name>
<comment type="similarity">
    <text evidence="4">Belongs to the TRAFAC class translation factor GTPase superfamily. Bms1-like GTPase family. TSR1 subfamily.</text>
</comment>
<dbReference type="PANTHER" id="PTHR12858:SF1">
    <property type="entry name" value="PRE-RRNA-PROCESSING PROTEIN TSR1 HOMOLOG"/>
    <property type="match status" value="1"/>
</dbReference>
<evidence type="ECO:0000256" key="3">
    <source>
        <dbReference type="ARBA" id="ARBA00023242"/>
    </source>
</evidence>
<accession>A0ABP0EGP8</accession>
<keyword evidence="8" id="KW-1185">Reference proteome</keyword>
<evidence type="ECO:0000313" key="8">
    <source>
        <dbReference type="Proteomes" id="UP001497600"/>
    </source>
</evidence>
<feature type="region of interest" description="Disordered" evidence="5">
    <location>
        <begin position="1"/>
        <end position="57"/>
    </location>
</feature>
<evidence type="ECO:0000256" key="1">
    <source>
        <dbReference type="ARBA" id="ARBA00004604"/>
    </source>
</evidence>
<dbReference type="InterPro" id="IPR039761">
    <property type="entry name" value="Bms1/Tsr1"/>
</dbReference>
<dbReference type="PANTHER" id="PTHR12858">
    <property type="entry name" value="RIBOSOME BIOGENESIS PROTEIN"/>
    <property type="match status" value="1"/>
</dbReference>
<feature type="domain" description="Bms1-type G" evidence="6">
    <location>
        <begin position="84"/>
        <end position="251"/>
    </location>
</feature>
<dbReference type="InterPro" id="IPR007034">
    <property type="entry name" value="BMS1_TSR1_C"/>
</dbReference>
<proteinExistence type="inferred from homology"/>
<dbReference type="Pfam" id="PF04950">
    <property type="entry name" value="RIBIOP_C"/>
    <property type="match status" value="1"/>
</dbReference>
<keyword evidence="3" id="KW-0539">Nucleus</keyword>
<comment type="subcellular location">
    <subcellularLocation>
        <location evidence="1">Nucleus</location>
        <location evidence="1">Nucleolus</location>
    </subcellularLocation>
</comment>
<reference evidence="7 8" key="1">
    <citation type="submission" date="2024-01" db="EMBL/GenBank/DDBJ databases">
        <authorList>
            <consortium name="Genoscope - CEA"/>
            <person name="William W."/>
        </authorList>
    </citation>
    <scope>NUCLEOTIDE SEQUENCE [LARGE SCALE GENOMIC DNA]</scope>
    <source>
        <strain evidence="7 8">29B2s-10</strain>
    </source>
</reference>
<evidence type="ECO:0000256" key="4">
    <source>
        <dbReference type="ARBA" id="ARBA00038288"/>
    </source>
</evidence>
<dbReference type="Pfam" id="PF22298">
    <property type="entry name" value="Tsr1_G-like"/>
    <property type="match status" value="1"/>
</dbReference>
<evidence type="ECO:0000256" key="2">
    <source>
        <dbReference type="ARBA" id="ARBA00022517"/>
    </source>
</evidence>
<gene>
    <name evidence="7" type="primary">TSR1</name>
    <name evidence="7" type="ORF">CAAN4_G01948</name>
</gene>
<dbReference type="Pfam" id="PF08142">
    <property type="entry name" value="AARP2CN"/>
    <property type="match status" value="1"/>
</dbReference>
<keyword evidence="2" id="KW-0690">Ribosome biogenesis</keyword>
<dbReference type="PROSITE" id="PS51714">
    <property type="entry name" value="G_BMS1"/>
    <property type="match status" value="1"/>
</dbReference>
<feature type="compositionally biased region" description="Basic residues" evidence="5">
    <location>
        <begin position="1"/>
        <end position="10"/>
    </location>
</feature>
<dbReference type="SMART" id="SM01362">
    <property type="entry name" value="DUF663"/>
    <property type="match status" value="1"/>
</dbReference>
<organism evidence="7 8">
    <name type="scientific">[Candida] anglica</name>
    <dbReference type="NCBI Taxonomy" id="148631"/>
    <lineage>
        <taxon>Eukaryota</taxon>
        <taxon>Fungi</taxon>
        <taxon>Dikarya</taxon>
        <taxon>Ascomycota</taxon>
        <taxon>Saccharomycotina</taxon>
        <taxon>Pichiomycetes</taxon>
        <taxon>Debaryomycetaceae</taxon>
        <taxon>Kurtzmaniella</taxon>
    </lineage>
</organism>
<dbReference type="InterPro" id="IPR012948">
    <property type="entry name" value="AARP2CN"/>
</dbReference>
<feature type="compositionally biased region" description="Low complexity" evidence="5">
    <location>
        <begin position="39"/>
        <end position="49"/>
    </location>
</feature>
<dbReference type="Proteomes" id="UP001497600">
    <property type="component" value="Chromosome G"/>
</dbReference>
<evidence type="ECO:0000259" key="6">
    <source>
        <dbReference type="PROSITE" id="PS51714"/>
    </source>
</evidence>